<reference evidence="1 2" key="1">
    <citation type="submission" date="2016-10" db="EMBL/GenBank/DDBJ databases">
        <authorList>
            <person name="de Groot N.N."/>
        </authorList>
    </citation>
    <scope>NUCLEOTIDE SEQUENCE [LARGE SCALE GENOMIC DNA]</scope>
    <source>
        <strain evidence="1 2">SR12</strain>
    </source>
</reference>
<accession>A0A1H4CKR0</accession>
<dbReference type="STRING" id="81409.SAMN04515656_11611"/>
<dbReference type="AlphaFoldDB" id="A0A1H4CKR0"/>
<sequence length="133" mass="14431">MSNRLQELGARMGEGFQAFKESVEAKLSAENAMTPEQRMKNAEAELAGCRAAEGAAMRALAACQDEAEKYRRYAKEAEEAGENSTVRRYETALADVAAKLPQLEAGYKAAVVKRETCAEIIAGLGIETQQNEV</sequence>
<protein>
    <submittedName>
        <fullName evidence="1">Uncharacterized protein</fullName>
    </submittedName>
</protein>
<dbReference type="EMBL" id="FNRK01000016">
    <property type="protein sequence ID" value="SEA60934.1"/>
    <property type="molecule type" value="Genomic_DNA"/>
</dbReference>
<proteinExistence type="predicted"/>
<organism evidence="1 2">
    <name type="scientific">Eubacterium aggregans</name>
    <dbReference type="NCBI Taxonomy" id="81409"/>
    <lineage>
        <taxon>Bacteria</taxon>
        <taxon>Bacillati</taxon>
        <taxon>Bacillota</taxon>
        <taxon>Clostridia</taxon>
        <taxon>Eubacteriales</taxon>
        <taxon>Eubacteriaceae</taxon>
        <taxon>Eubacterium</taxon>
    </lineage>
</organism>
<gene>
    <name evidence="1" type="ORF">SAMN04515656_11611</name>
</gene>
<dbReference type="Proteomes" id="UP000199394">
    <property type="component" value="Unassembled WGS sequence"/>
</dbReference>
<evidence type="ECO:0000313" key="2">
    <source>
        <dbReference type="Proteomes" id="UP000199394"/>
    </source>
</evidence>
<name>A0A1H4CKR0_9FIRM</name>
<dbReference type="RefSeq" id="WP_090308147.1">
    <property type="nucleotide sequence ID" value="NZ_FNRK01000016.1"/>
</dbReference>
<evidence type="ECO:0000313" key="1">
    <source>
        <dbReference type="EMBL" id="SEA60934.1"/>
    </source>
</evidence>
<dbReference type="OrthoDB" id="9843291at2"/>
<keyword evidence="2" id="KW-1185">Reference proteome</keyword>